<keyword evidence="1" id="KW-0436">Ligase</keyword>
<gene>
    <name evidence="4" type="ORF">KEC56_00745</name>
</gene>
<evidence type="ECO:0000256" key="1">
    <source>
        <dbReference type="ARBA" id="ARBA00022598"/>
    </source>
</evidence>
<evidence type="ECO:0000313" key="4">
    <source>
        <dbReference type="EMBL" id="MCC2028067.1"/>
    </source>
</evidence>
<proteinExistence type="predicted"/>
<dbReference type="Pfam" id="PF00501">
    <property type="entry name" value="AMP-binding"/>
    <property type="match status" value="1"/>
</dbReference>
<organism evidence="4 5">
    <name type="scientific">Microbacterium tenebrionis</name>
    <dbReference type="NCBI Taxonomy" id="2830665"/>
    <lineage>
        <taxon>Bacteria</taxon>
        <taxon>Bacillati</taxon>
        <taxon>Actinomycetota</taxon>
        <taxon>Actinomycetes</taxon>
        <taxon>Micrococcales</taxon>
        <taxon>Microbacteriaceae</taxon>
        <taxon>Microbacterium</taxon>
    </lineage>
</organism>
<dbReference type="SUPFAM" id="SSF56801">
    <property type="entry name" value="Acetyl-CoA synthetase-like"/>
    <property type="match status" value="1"/>
</dbReference>
<dbReference type="InterPro" id="IPR042099">
    <property type="entry name" value="ANL_N_sf"/>
</dbReference>
<keyword evidence="5" id="KW-1185">Reference proteome</keyword>
<dbReference type="GO" id="GO:0016874">
    <property type="term" value="F:ligase activity"/>
    <property type="evidence" value="ECO:0007669"/>
    <property type="project" value="UniProtKB-KW"/>
</dbReference>
<dbReference type="GO" id="GO:0044550">
    <property type="term" value="P:secondary metabolite biosynthetic process"/>
    <property type="evidence" value="ECO:0007669"/>
    <property type="project" value="TreeGrafter"/>
</dbReference>
<accession>A0A9X1LM01</accession>
<evidence type="ECO:0000259" key="3">
    <source>
        <dbReference type="Pfam" id="PF00501"/>
    </source>
</evidence>
<dbReference type="AlphaFoldDB" id="A0A9X1LM01"/>
<dbReference type="Gene3D" id="3.40.50.12780">
    <property type="entry name" value="N-terminal domain of ligase-like"/>
    <property type="match status" value="1"/>
</dbReference>
<dbReference type="GO" id="GO:0043041">
    <property type="term" value="P:amino acid activation for nonribosomal peptide biosynthetic process"/>
    <property type="evidence" value="ECO:0007669"/>
    <property type="project" value="TreeGrafter"/>
</dbReference>
<dbReference type="GO" id="GO:0005737">
    <property type="term" value="C:cytoplasm"/>
    <property type="evidence" value="ECO:0007669"/>
    <property type="project" value="TreeGrafter"/>
</dbReference>
<reference evidence="4" key="1">
    <citation type="submission" date="2021-04" db="EMBL/GenBank/DDBJ databases">
        <title>Microbacterium tenobrionis sp. nov. and Microbacterium allomyrinae sp. nov., isolated from larvae of Tenobrio molitor and Allomyrina dichotoma, respectively.</title>
        <authorList>
            <person name="Lee S.D."/>
        </authorList>
    </citation>
    <scope>NUCLEOTIDE SEQUENCE</scope>
    <source>
        <strain evidence="4">YMB-B2</strain>
    </source>
</reference>
<evidence type="ECO:0000256" key="2">
    <source>
        <dbReference type="SAM" id="MobiDB-lite"/>
    </source>
</evidence>
<name>A0A9X1LM01_9MICO</name>
<feature type="domain" description="AMP-dependent synthetase/ligase" evidence="3">
    <location>
        <begin position="27"/>
        <end position="134"/>
    </location>
</feature>
<sequence>MKEGAVQEGCDRGELAPAPRTLIDILRDTAARHPDASAIEGADGAISYAELIARVNVTAARLCEQGVQRGDRVGVRMPSGERALYLSILSILSILAAGAAYVPVDADDPQERADLVFGEANVRGVIGAGGVFHPADDARGTAPGLFSDADPHPGTNAHSTVQTRDLLMLGEEISGIPLAGLFEAWTSSTDLPSLPASAGRSDAAAPLTEPILGLDRTARRSRR</sequence>
<protein>
    <submittedName>
        <fullName evidence="4">AMP-binding protein</fullName>
    </submittedName>
</protein>
<dbReference type="GO" id="GO:0031177">
    <property type="term" value="F:phosphopantetheine binding"/>
    <property type="evidence" value="ECO:0007669"/>
    <property type="project" value="TreeGrafter"/>
</dbReference>
<evidence type="ECO:0000313" key="5">
    <source>
        <dbReference type="Proteomes" id="UP001139289"/>
    </source>
</evidence>
<dbReference type="PANTHER" id="PTHR45527">
    <property type="entry name" value="NONRIBOSOMAL PEPTIDE SYNTHETASE"/>
    <property type="match status" value="1"/>
</dbReference>
<dbReference type="InterPro" id="IPR000873">
    <property type="entry name" value="AMP-dep_synth/lig_dom"/>
</dbReference>
<dbReference type="PANTHER" id="PTHR45527:SF10">
    <property type="entry name" value="PYOCHELIN SYNTHASE PCHF"/>
    <property type="match status" value="1"/>
</dbReference>
<comment type="caution">
    <text evidence="4">The sequence shown here is derived from an EMBL/GenBank/DDBJ whole genome shotgun (WGS) entry which is preliminary data.</text>
</comment>
<dbReference type="EMBL" id="JAGTTM010000001">
    <property type="protein sequence ID" value="MCC2028067.1"/>
    <property type="molecule type" value="Genomic_DNA"/>
</dbReference>
<dbReference type="Proteomes" id="UP001139289">
    <property type="component" value="Unassembled WGS sequence"/>
</dbReference>
<feature type="region of interest" description="Disordered" evidence="2">
    <location>
        <begin position="193"/>
        <end position="223"/>
    </location>
</feature>